<dbReference type="Proteomes" id="UP001207408">
    <property type="component" value="Unassembled WGS sequence"/>
</dbReference>
<accession>A0AAE3MCI4</accession>
<reference evidence="1" key="1">
    <citation type="submission" date="2022-10" db="EMBL/GenBank/DDBJ databases">
        <authorList>
            <person name="Yu W.X."/>
        </authorList>
    </citation>
    <scope>NUCLEOTIDE SEQUENCE</scope>
    <source>
        <strain evidence="1">D04</strain>
    </source>
</reference>
<dbReference type="PANTHER" id="PTHR34352:SF1">
    <property type="entry name" value="PROTEIN YHFA"/>
    <property type="match status" value="1"/>
</dbReference>
<dbReference type="InterPro" id="IPR003718">
    <property type="entry name" value="OsmC/Ohr_fam"/>
</dbReference>
<dbReference type="EMBL" id="JAPDPI010000009">
    <property type="protein sequence ID" value="MCW3805251.1"/>
    <property type="molecule type" value="Genomic_DNA"/>
</dbReference>
<dbReference type="AlphaFoldDB" id="A0AAE3MCI4"/>
<dbReference type="Gene3D" id="3.30.300.20">
    <property type="match status" value="1"/>
</dbReference>
<keyword evidence="2" id="KW-1185">Reference proteome</keyword>
<organism evidence="1 2">
    <name type="scientific">Plebeiibacterium marinum</name>
    <dbReference type="NCBI Taxonomy" id="2992111"/>
    <lineage>
        <taxon>Bacteria</taxon>
        <taxon>Pseudomonadati</taxon>
        <taxon>Bacteroidota</taxon>
        <taxon>Bacteroidia</taxon>
        <taxon>Marinilabiliales</taxon>
        <taxon>Marinilabiliaceae</taxon>
        <taxon>Plebeiibacterium</taxon>
    </lineage>
</organism>
<dbReference type="InterPro" id="IPR015946">
    <property type="entry name" value="KH_dom-like_a/b"/>
</dbReference>
<sequence>MSFESEIDGHKIKIDAGIENGGNDSGLRPKPLMLVALAGCTGMDVVSILKKMRVEYKDLTISVEADLREEHPKYFTEMKIIYHFVGKDLPLAKIQRAVQLSDEQYCGVAALYKMAIPVTSEIKITEG</sequence>
<dbReference type="SUPFAM" id="SSF82784">
    <property type="entry name" value="OsmC-like"/>
    <property type="match status" value="1"/>
</dbReference>
<gene>
    <name evidence="1" type="ORF">OM074_06405</name>
</gene>
<dbReference type="RefSeq" id="WP_301198561.1">
    <property type="nucleotide sequence ID" value="NZ_JAPDPI010000009.1"/>
</dbReference>
<proteinExistence type="predicted"/>
<evidence type="ECO:0000313" key="2">
    <source>
        <dbReference type="Proteomes" id="UP001207408"/>
    </source>
</evidence>
<name>A0AAE3MCI4_9BACT</name>
<dbReference type="InterPro" id="IPR036102">
    <property type="entry name" value="OsmC/Ohrsf"/>
</dbReference>
<dbReference type="Pfam" id="PF02566">
    <property type="entry name" value="OsmC"/>
    <property type="match status" value="1"/>
</dbReference>
<evidence type="ECO:0000313" key="1">
    <source>
        <dbReference type="EMBL" id="MCW3805251.1"/>
    </source>
</evidence>
<dbReference type="PANTHER" id="PTHR34352">
    <property type="entry name" value="PROTEIN YHFA"/>
    <property type="match status" value="1"/>
</dbReference>
<comment type="caution">
    <text evidence="1">The sequence shown here is derived from an EMBL/GenBank/DDBJ whole genome shotgun (WGS) entry which is preliminary data.</text>
</comment>
<protein>
    <submittedName>
        <fullName evidence="1">OsmC family protein</fullName>
    </submittedName>
</protein>